<organism evidence="2 3">
    <name type="scientific">Puccinia sorghi</name>
    <dbReference type="NCBI Taxonomy" id="27349"/>
    <lineage>
        <taxon>Eukaryota</taxon>
        <taxon>Fungi</taxon>
        <taxon>Dikarya</taxon>
        <taxon>Basidiomycota</taxon>
        <taxon>Pucciniomycotina</taxon>
        <taxon>Pucciniomycetes</taxon>
        <taxon>Pucciniales</taxon>
        <taxon>Pucciniaceae</taxon>
        <taxon>Puccinia</taxon>
    </lineage>
</organism>
<evidence type="ECO:0000313" key="2">
    <source>
        <dbReference type="EMBL" id="KNZ61733.1"/>
    </source>
</evidence>
<dbReference type="Proteomes" id="UP000037035">
    <property type="component" value="Unassembled WGS sequence"/>
</dbReference>
<evidence type="ECO:0000256" key="1">
    <source>
        <dbReference type="SAM" id="MobiDB-lite"/>
    </source>
</evidence>
<feature type="region of interest" description="Disordered" evidence="1">
    <location>
        <begin position="126"/>
        <end position="149"/>
    </location>
</feature>
<dbReference type="EMBL" id="LAVV01004065">
    <property type="protein sequence ID" value="KNZ61733.1"/>
    <property type="molecule type" value="Genomic_DNA"/>
</dbReference>
<comment type="caution">
    <text evidence="2">The sequence shown here is derived from an EMBL/GenBank/DDBJ whole genome shotgun (WGS) entry which is preliminary data.</text>
</comment>
<evidence type="ECO:0000313" key="3">
    <source>
        <dbReference type="Proteomes" id="UP000037035"/>
    </source>
</evidence>
<dbReference type="OrthoDB" id="5978759at2759"/>
<reference evidence="2 3" key="1">
    <citation type="submission" date="2015-08" db="EMBL/GenBank/DDBJ databases">
        <title>Next Generation Sequencing and Analysis of the Genome of Puccinia sorghi L Schw, the Causal Agent of Maize Common Rust.</title>
        <authorList>
            <person name="Rochi L."/>
            <person name="Burguener G."/>
            <person name="Darino M."/>
            <person name="Turjanski A."/>
            <person name="Kreff E."/>
            <person name="Dieguez M.J."/>
            <person name="Sacco F."/>
        </authorList>
    </citation>
    <scope>NUCLEOTIDE SEQUENCE [LARGE SCALE GENOMIC DNA]</scope>
    <source>
        <strain evidence="2 3">RO10H11247</strain>
    </source>
</reference>
<sequence>MNYRRAEGHTNYQAHHDVSTTPQLRHVYFWTYALESPARKETPLIYMKTPTTPFTRPPPPPLGTLEQRTDSNGPLYELREELEQDPLGHGEPLSVETQVAVGLYWLGHGSTFVNLAHVFSIGKETADKASGPTYKGNFESRRPEPVRPY</sequence>
<name>A0A0L6VLU2_9BASI</name>
<gene>
    <name evidence="2" type="ORF">VP01_1365g3</name>
</gene>
<dbReference type="AlphaFoldDB" id="A0A0L6VLU2"/>
<accession>A0A0L6VLU2</accession>
<dbReference type="VEuPathDB" id="FungiDB:VP01_1365g3"/>
<protein>
    <submittedName>
        <fullName evidence="2">Uncharacterized protein</fullName>
    </submittedName>
</protein>
<feature type="compositionally biased region" description="Basic and acidic residues" evidence="1">
    <location>
        <begin position="138"/>
        <end position="149"/>
    </location>
</feature>
<keyword evidence="3" id="KW-1185">Reference proteome</keyword>
<feature type="region of interest" description="Disordered" evidence="1">
    <location>
        <begin position="49"/>
        <end position="70"/>
    </location>
</feature>
<proteinExistence type="predicted"/>